<dbReference type="CDD" id="cd00063">
    <property type="entry name" value="FN3"/>
    <property type="match status" value="6"/>
</dbReference>
<dbReference type="InterPro" id="IPR036116">
    <property type="entry name" value="FN3_sf"/>
</dbReference>
<dbReference type="Pfam" id="PF07679">
    <property type="entry name" value="I-set"/>
    <property type="match status" value="3"/>
</dbReference>
<dbReference type="PANTHER" id="PTHR44170">
    <property type="entry name" value="PROTEIN SIDEKICK"/>
    <property type="match status" value="1"/>
</dbReference>
<keyword evidence="5 14" id="KW-0732">Signal</keyword>
<feature type="domain" description="Ig-like" evidence="15">
    <location>
        <begin position="25"/>
        <end position="117"/>
    </location>
</feature>
<dbReference type="SMART" id="SM00408">
    <property type="entry name" value="IGc2"/>
    <property type="match status" value="4"/>
</dbReference>
<keyword evidence="4 13" id="KW-0812">Transmembrane</keyword>
<dbReference type="InterPro" id="IPR003598">
    <property type="entry name" value="Ig_sub2"/>
</dbReference>
<dbReference type="PROSITE" id="PS50853">
    <property type="entry name" value="FN3"/>
    <property type="match status" value="6"/>
</dbReference>
<keyword evidence="9" id="KW-1015">Disulfide bond</keyword>
<keyword evidence="17" id="KW-1185">Reference proteome</keyword>
<proteinExistence type="inferred from homology"/>
<evidence type="ECO:0000256" key="14">
    <source>
        <dbReference type="SAM" id="SignalP"/>
    </source>
</evidence>
<dbReference type="Pfam" id="PF06583">
    <property type="entry name" value="Neogenin_C"/>
    <property type="match status" value="1"/>
</dbReference>
<feature type="compositionally biased region" description="Basic and acidic residues" evidence="12">
    <location>
        <begin position="1104"/>
        <end position="1113"/>
    </location>
</feature>
<dbReference type="PROSITE" id="PS01353">
    <property type="entry name" value="HEMATOPO_REC_L_F2"/>
    <property type="match status" value="1"/>
</dbReference>
<evidence type="ECO:0000256" key="4">
    <source>
        <dbReference type="ARBA" id="ARBA00022692"/>
    </source>
</evidence>
<evidence type="ECO:0000256" key="11">
    <source>
        <dbReference type="ARBA" id="ARBA00023180"/>
    </source>
</evidence>
<feature type="compositionally biased region" description="Low complexity" evidence="12">
    <location>
        <begin position="1307"/>
        <end position="1326"/>
    </location>
</feature>
<feature type="region of interest" description="Disordered" evidence="12">
    <location>
        <begin position="1121"/>
        <end position="1146"/>
    </location>
</feature>
<evidence type="ECO:0000313" key="18">
    <source>
        <dbReference type="RefSeq" id="XP_022258799.1"/>
    </source>
</evidence>
<dbReference type="Pfam" id="PF00041">
    <property type="entry name" value="fn3"/>
    <property type="match status" value="6"/>
</dbReference>
<dbReference type="InterPro" id="IPR013783">
    <property type="entry name" value="Ig-like_fold"/>
</dbReference>
<dbReference type="InterPro" id="IPR013098">
    <property type="entry name" value="Ig_I-set"/>
</dbReference>
<sequence>MASAILYGVLFYIFVTGDTSSFSDFHFVVEPSDTVVVKGSPVVLNCVAQGRPPPKIEWKREGMILQFIDDSRRSVLSNGSLYFSSVYHTRTERPDEGLYQCLASIEEIGTIVSRTAKLQVASLPRFDEQPQDTVVFPGQTAYFPCVIQGIPPATVSWQKNDQPLQMNSSRMLVLPSGALEIKAVNVADEGGYRCNASNIDKYRISAEGSLSVSLDYFESYKTKSPEFIVTPKNTIVTEGSNVTLDCAANGNPQPHITWLKNGVTIEMNRKFENRFKVLGVGSLEIRNIQEDDEGIYMCRAENHIDSKDVSATIEVQVPPKFIKKPHNRYAYEKEDVEFECEIYGQPEATVQWIKNGELIIQSEYFQIVNGYNLRILGLVRSDQGIYQCVGRNPAGNIQASAQLIILDPNSPRPTPTTHTSVTIPHMDVIGDQPLQKEVPTSPQRVTAVIVSTRFVTLSWQEPALTNGLITAYSVYYKEEGSSRERVVNTTKSRLQEVSIQGLRPSTQYIFRIIAYNQHGPGSSSDEIRVETQAEVHVPGPPQNLRALSTSPTSIKIQWHAPDKRNGPIDKYKLYYMEAGTSTEHQITTTETNYIIRHLKKFTEYSFWVVAINQNGPGVSTNEVSARTYSDTPSETPQNVSVEASSSTSLIVRWEPPPKETRNGIITGYKIRYKVRGSRRGETVTTDGNRRLYALTDLERGGRYSVKISALSVNGSGPSTQWFTVDTYENDLDESNVPDRPKSLRARPSATSIFVSWTPPRNQNIMIRGYTIGWGVGFPDVYTKVLNGKQRHYTIENLQPSSEYVISLRAFNQVGDGRPIYETVRTHVKSTPEPLIPMLPPVGLKAIVLSPTTVVLYWTDTTLPRNQIISDNRFYTVRYTPFTYDAHAKSRFYNSTDLNCMIDDLKPNTQYEFSVKVILGQQESTWSMTAFNTTQEAAPSSPPRDLTLVPSEDDPSVVNLHWQPPKQPNGLITGYVVFYTTDNTQKDINWVVEGVVGDKMTTTLKGLTPATTYYFKIQARNNKGYGPFSAEVVYMTEKSTAHSAGSKLQENGSGLTNTTVHIIIVCVSVFTLLFIMVVSVMICRRQHDCVIRPTKKGGGGKNTAKGKDIKPPDLWIHHDQMEPKTSDKQLSAEAPMTDTPIPRNSQDLGDETVLETLDGRKGSYLDPSNKVSDNLSLHHRAVRAKPIMIPVDSQAQLKEQNKNVTLVGNGTLSQHYDTVSGEENHPFYPRKQYGSTRPHLTVDCSLKAPSDISSSPASTPPVKYDQLSTGNPPTYNSTIAPSDCGTSEDECGSNGSFGRGPLGHPLRSFSGPEPPTSSSSPSTTQPTIVVRPIPSTSPLKTSVPSNTSLPDSKTTTSQHFPSLNVRAGPAAAHTASKPSKENELLPSYSTEELNQEMANLEGLMKDLNAITASEFEC</sequence>
<dbReference type="InterPro" id="IPR010560">
    <property type="entry name" value="Neogenin_C"/>
</dbReference>
<feature type="domain" description="Ig-like" evidence="15">
    <location>
        <begin position="319"/>
        <end position="404"/>
    </location>
</feature>
<keyword evidence="7 13" id="KW-1133">Transmembrane helix</keyword>
<dbReference type="SMART" id="SM00409">
    <property type="entry name" value="IG"/>
    <property type="match status" value="4"/>
</dbReference>
<dbReference type="InterPro" id="IPR003529">
    <property type="entry name" value="Hematopoietin_rcpt_Gp130_CS"/>
</dbReference>
<evidence type="ECO:0000256" key="12">
    <source>
        <dbReference type="SAM" id="MobiDB-lite"/>
    </source>
</evidence>
<feature type="domain" description="Fibronectin type-III" evidence="16">
    <location>
        <begin position="941"/>
        <end position="1038"/>
    </location>
</feature>
<evidence type="ECO:0000256" key="2">
    <source>
        <dbReference type="ARBA" id="ARBA00008921"/>
    </source>
</evidence>
<feature type="domain" description="Ig-like" evidence="15">
    <location>
        <begin position="225"/>
        <end position="310"/>
    </location>
</feature>
<feature type="domain" description="Fibronectin type-III" evidence="16">
    <location>
        <begin position="540"/>
        <end position="630"/>
    </location>
</feature>
<feature type="region of interest" description="Disordered" evidence="12">
    <location>
        <begin position="622"/>
        <end position="642"/>
    </location>
</feature>
<comment type="similarity">
    <text evidence="3">Belongs to the immunoglobulin superfamily. DCC family.</text>
</comment>
<reference evidence="18" key="1">
    <citation type="submission" date="2025-08" db="UniProtKB">
        <authorList>
            <consortium name="RefSeq"/>
        </authorList>
    </citation>
    <scope>IDENTIFICATION</scope>
    <source>
        <tissue evidence="18">Muscle</tissue>
    </source>
</reference>
<gene>
    <name evidence="18" type="primary">LOC106473495</name>
</gene>
<dbReference type="Proteomes" id="UP000694941">
    <property type="component" value="Unplaced"/>
</dbReference>
<dbReference type="InterPro" id="IPR003961">
    <property type="entry name" value="FN3_dom"/>
</dbReference>
<feature type="compositionally biased region" description="Polar residues" evidence="12">
    <location>
        <begin position="1333"/>
        <end position="1360"/>
    </location>
</feature>
<feature type="chain" id="PRO_5045192559" evidence="14">
    <location>
        <begin position="18"/>
        <end position="1416"/>
    </location>
</feature>
<feature type="region of interest" description="Disordered" evidence="12">
    <location>
        <begin position="1094"/>
        <end position="1113"/>
    </location>
</feature>
<dbReference type="Pfam" id="PF13927">
    <property type="entry name" value="Ig_3"/>
    <property type="match status" value="1"/>
</dbReference>
<feature type="domain" description="Fibronectin type-III" evidence="16">
    <location>
        <begin position="635"/>
        <end position="729"/>
    </location>
</feature>
<comment type="subcellular location">
    <subcellularLocation>
        <location evidence="1">Membrane</location>
        <topology evidence="1">Single-pass type I membrane protein</topology>
    </subcellularLocation>
</comment>
<dbReference type="InterPro" id="IPR036179">
    <property type="entry name" value="Ig-like_dom_sf"/>
</dbReference>
<keyword evidence="6" id="KW-0677">Repeat</keyword>
<keyword evidence="11" id="KW-0325">Glycoprotein</keyword>
<evidence type="ECO:0000256" key="13">
    <source>
        <dbReference type="SAM" id="Phobius"/>
    </source>
</evidence>
<feature type="domain" description="Fibronectin type-III" evidence="16">
    <location>
        <begin position="441"/>
        <end position="534"/>
    </location>
</feature>
<organism evidence="17 18">
    <name type="scientific">Limulus polyphemus</name>
    <name type="common">Atlantic horseshoe crab</name>
    <dbReference type="NCBI Taxonomy" id="6850"/>
    <lineage>
        <taxon>Eukaryota</taxon>
        <taxon>Metazoa</taxon>
        <taxon>Ecdysozoa</taxon>
        <taxon>Arthropoda</taxon>
        <taxon>Chelicerata</taxon>
        <taxon>Merostomata</taxon>
        <taxon>Xiphosura</taxon>
        <taxon>Limulidae</taxon>
        <taxon>Limulus</taxon>
    </lineage>
</organism>
<keyword evidence="8 13" id="KW-0472">Membrane</keyword>
<evidence type="ECO:0000259" key="16">
    <source>
        <dbReference type="PROSITE" id="PS50853"/>
    </source>
</evidence>
<dbReference type="GeneID" id="106473495"/>
<feature type="domain" description="Ig-like" evidence="15">
    <location>
        <begin position="124"/>
        <end position="211"/>
    </location>
</feature>
<dbReference type="SMART" id="SM00060">
    <property type="entry name" value="FN3"/>
    <property type="match status" value="6"/>
</dbReference>
<evidence type="ECO:0000256" key="1">
    <source>
        <dbReference type="ARBA" id="ARBA00004479"/>
    </source>
</evidence>
<dbReference type="SUPFAM" id="SSF48726">
    <property type="entry name" value="Immunoglobulin"/>
    <property type="match status" value="4"/>
</dbReference>
<dbReference type="PANTHER" id="PTHR44170:SF54">
    <property type="entry name" value="FI24025P1"/>
    <property type="match status" value="1"/>
</dbReference>
<name>A0ABM1TSE3_LIMPO</name>
<evidence type="ECO:0000256" key="5">
    <source>
        <dbReference type="ARBA" id="ARBA00022729"/>
    </source>
</evidence>
<evidence type="ECO:0000256" key="7">
    <source>
        <dbReference type="ARBA" id="ARBA00022989"/>
    </source>
</evidence>
<feature type="domain" description="Fibronectin type-III" evidence="16">
    <location>
        <begin position="839"/>
        <end position="936"/>
    </location>
</feature>
<dbReference type="InterPro" id="IPR003599">
    <property type="entry name" value="Ig_sub"/>
</dbReference>
<evidence type="ECO:0000256" key="8">
    <source>
        <dbReference type="ARBA" id="ARBA00023136"/>
    </source>
</evidence>
<dbReference type="Gene3D" id="2.60.40.10">
    <property type="entry name" value="Immunoglobulins"/>
    <property type="match status" value="10"/>
</dbReference>
<accession>A0ABM1TSE3</accession>
<feature type="signal peptide" evidence="14">
    <location>
        <begin position="1"/>
        <end position="17"/>
    </location>
</feature>
<evidence type="ECO:0000256" key="6">
    <source>
        <dbReference type="ARBA" id="ARBA00022737"/>
    </source>
</evidence>
<evidence type="ECO:0000259" key="15">
    <source>
        <dbReference type="PROSITE" id="PS50835"/>
    </source>
</evidence>
<comment type="similarity">
    <text evidence="2">Belongs to the type I cytokine receptor family. Type 2 subfamily.</text>
</comment>
<feature type="region of interest" description="Disordered" evidence="12">
    <location>
        <begin position="1245"/>
        <end position="1387"/>
    </location>
</feature>
<dbReference type="InterPro" id="IPR007110">
    <property type="entry name" value="Ig-like_dom"/>
</dbReference>
<evidence type="ECO:0000256" key="3">
    <source>
        <dbReference type="ARBA" id="ARBA00009588"/>
    </source>
</evidence>
<feature type="domain" description="Fibronectin type-III" evidence="16">
    <location>
        <begin position="736"/>
        <end position="833"/>
    </location>
</feature>
<dbReference type="RefSeq" id="XP_022258799.1">
    <property type="nucleotide sequence ID" value="XM_022403091.1"/>
</dbReference>
<dbReference type="SUPFAM" id="SSF49265">
    <property type="entry name" value="Fibronectin type III"/>
    <property type="match status" value="4"/>
</dbReference>
<protein>
    <submittedName>
        <fullName evidence="18">Neogenin-like</fullName>
    </submittedName>
</protein>
<feature type="compositionally biased region" description="Polar residues" evidence="12">
    <location>
        <begin position="1265"/>
        <end position="1279"/>
    </location>
</feature>
<feature type="transmembrane region" description="Helical" evidence="13">
    <location>
        <begin position="1059"/>
        <end position="1082"/>
    </location>
</feature>
<dbReference type="PRINTS" id="PR00014">
    <property type="entry name" value="FNTYPEIII"/>
</dbReference>
<evidence type="ECO:0000313" key="17">
    <source>
        <dbReference type="Proteomes" id="UP000694941"/>
    </source>
</evidence>
<evidence type="ECO:0000256" key="10">
    <source>
        <dbReference type="ARBA" id="ARBA00023170"/>
    </source>
</evidence>
<dbReference type="PROSITE" id="PS50835">
    <property type="entry name" value="IG_LIKE"/>
    <property type="match status" value="4"/>
</dbReference>
<evidence type="ECO:0000256" key="9">
    <source>
        <dbReference type="ARBA" id="ARBA00023157"/>
    </source>
</evidence>
<keyword evidence="10" id="KW-0675">Receptor</keyword>